<evidence type="ECO:0008006" key="4">
    <source>
        <dbReference type="Google" id="ProtNLM"/>
    </source>
</evidence>
<evidence type="ECO:0000313" key="2">
    <source>
        <dbReference type="EMBL" id="MCW1914156.1"/>
    </source>
</evidence>
<keyword evidence="3" id="KW-1185">Reference proteome</keyword>
<comment type="caution">
    <text evidence="2">The sequence shown here is derived from an EMBL/GenBank/DDBJ whole genome shotgun (WGS) entry which is preliminary data.</text>
</comment>
<keyword evidence="1" id="KW-1133">Transmembrane helix</keyword>
<reference evidence="2" key="1">
    <citation type="submission" date="2022-10" db="EMBL/GenBank/DDBJ databases">
        <title>Luteolibacter sp. GHJ8, whole genome shotgun sequencing project.</title>
        <authorList>
            <person name="Zhao G."/>
            <person name="Shen L."/>
        </authorList>
    </citation>
    <scope>NUCLEOTIDE SEQUENCE</scope>
    <source>
        <strain evidence="2">GHJ8</strain>
    </source>
</reference>
<evidence type="ECO:0000313" key="3">
    <source>
        <dbReference type="Proteomes" id="UP001165653"/>
    </source>
</evidence>
<proteinExistence type="predicted"/>
<feature type="transmembrane region" description="Helical" evidence="1">
    <location>
        <begin position="12"/>
        <end position="30"/>
    </location>
</feature>
<organism evidence="2 3">
    <name type="scientific">Luteolibacter rhizosphaerae</name>
    <dbReference type="NCBI Taxonomy" id="2989719"/>
    <lineage>
        <taxon>Bacteria</taxon>
        <taxon>Pseudomonadati</taxon>
        <taxon>Verrucomicrobiota</taxon>
        <taxon>Verrucomicrobiia</taxon>
        <taxon>Verrucomicrobiales</taxon>
        <taxon>Verrucomicrobiaceae</taxon>
        <taxon>Luteolibacter</taxon>
    </lineage>
</organism>
<evidence type="ECO:0000256" key="1">
    <source>
        <dbReference type="SAM" id="Phobius"/>
    </source>
</evidence>
<feature type="transmembrane region" description="Helical" evidence="1">
    <location>
        <begin position="128"/>
        <end position="150"/>
    </location>
</feature>
<gene>
    <name evidence="2" type="ORF">OJ996_11250</name>
</gene>
<accession>A0ABT3G2U0</accession>
<dbReference type="EMBL" id="JAPDDR010000005">
    <property type="protein sequence ID" value="MCW1914156.1"/>
    <property type="molecule type" value="Genomic_DNA"/>
</dbReference>
<keyword evidence="1" id="KW-0472">Membrane</keyword>
<dbReference type="Proteomes" id="UP001165653">
    <property type="component" value="Unassembled WGS sequence"/>
</dbReference>
<feature type="transmembrane region" description="Helical" evidence="1">
    <location>
        <begin position="69"/>
        <end position="92"/>
    </location>
</feature>
<sequence>MTMERARRMNLIALALLITALIAYIAFHFLPLEVYPPDLYGIEPDRGYEVWGEVVEFAKDPSANDPQDMIALAGFLCAAFLIIVSPFLVPLLHRSRWMWWTVVLVSGATLCGLGGVLLLIFFHDGEAIPGSGIHCLLAALALNFLGLLFIRREKSPLESESFAPPPVV</sequence>
<name>A0ABT3G2U0_9BACT</name>
<protein>
    <recommendedName>
        <fullName evidence="4">DUF998 domain-containing protein</fullName>
    </recommendedName>
</protein>
<feature type="transmembrane region" description="Helical" evidence="1">
    <location>
        <begin position="99"/>
        <end position="122"/>
    </location>
</feature>
<keyword evidence="1" id="KW-0812">Transmembrane</keyword>